<keyword evidence="3" id="KW-1185">Reference proteome</keyword>
<protein>
    <submittedName>
        <fullName evidence="2">Uncharacterized protein</fullName>
    </submittedName>
</protein>
<proteinExistence type="predicted"/>
<feature type="compositionally biased region" description="Basic residues" evidence="1">
    <location>
        <begin position="301"/>
        <end position="316"/>
    </location>
</feature>
<dbReference type="EMBL" id="JAYWIO010000008">
    <property type="protein sequence ID" value="KAK7243567.1"/>
    <property type="molecule type" value="Genomic_DNA"/>
</dbReference>
<reference evidence="2 3" key="1">
    <citation type="submission" date="2024-01" db="EMBL/GenBank/DDBJ databases">
        <title>The genomes of 5 underutilized Papilionoideae crops provide insights into root nodulation and disease resistanc.</title>
        <authorList>
            <person name="Yuan L."/>
        </authorList>
    </citation>
    <scope>NUCLEOTIDE SEQUENCE [LARGE SCALE GENOMIC DNA]</scope>
    <source>
        <strain evidence="2">ZHUSHIDOU_FW_LH</strain>
        <tissue evidence="2">Leaf</tissue>
    </source>
</reference>
<sequence length="440" mass="49558">MTIGSTRVFVNVTKYSREDREDSRVMKREPGIKKSSYNTRVVLSYAQAVGQKRIIQRNEGGGKEQIAKDDPDWKGMRVRLNPSEWEWLNGCYVGKIRDEEMAEIIQASMREEELCSEWIPDSLEGEATFMGVDTEREEDKETNRNSPQKVIAINHEHVRNEKEFGEKCHRSKGSNGESNFELEEVNGKQVGSENNNDKGIESGDCNIGLIGPIMTITNSHINEDDRFLSNGLDGGKSSPMPLAQKGDGATEVGKENSEVSSNIDSKIEKSKREKEKGVEEQTRIEDDVSQETSGGGISQRMGRKKKKPHKSKKILKKMKKKELVAWKDFWIDLGIEADANPVQEHRRIRIKSPSAARLEDVDRCKIITKAGFNKENQSKSTTTSGFKEREQSTAQIGIGEPQRMATNLQLDEEKEQQQKTINSEIKSSGSISVPSNHIML</sequence>
<feature type="region of interest" description="Disordered" evidence="1">
    <location>
        <begin position="227"/>
        <end position="316"/>
    </location>
</feature>
<organism evidence="2 3">
    <name type="scientific">Crotalaria pallida</name>
    <name type="common">Smooth rattlebox</name>
    <name type="synonym">Crotalaria striata</name>
    <dbReference type="NCBI Taxonomy" id="3830"/>
    <lineage>
        <taxon>Eukaryota</taxon>
        <taxon>Viridiplantae</taxon>
        <taxon>Streptophyta</taxon>
        <taxon>Embryophyta</taxon>
        <taxon>Tracheophyta</taxon>
        <taxon>Spermatophyta</taxon>
        <taxon>Magnoliopsida</taxon>
        <taxon>eudicotyledons</taxon>
        <taxon>Gunneridae</taxon>
        <taxon>Pentapetalae</taxon>
        <taxon>rosids</taxon>
        <taxon>fabids</taxon>
        <taxon>Fabales</taxon>
        <taxon>Fabaceae</taxon>
        <taxon>Papilionoideae</taxon>
        <taxon>50 kb inversion clade</taxon>
        <taxon>genistoids sensu lato</taxon>
        <taxon>core genistoids</taxon>
        <taxon>Crotalarieae</taxon>
        <taxon>Crotalaria</taxon>
    </lineage>
</organism>
<dbReference type="AlphaFoldDB" id="A0AAN9E1L4"/>
<gene>
    <name evidence="2" type="ORF">RIF29_38370</name>
</gene>
<feature type="compositionally biased region" description="Polar residues" evidence="1">
    <location>
        <begin position="375"/>
        <end position="385"/>
    </location>
</feature>
<comment type="caution">
    <text evidence="2">The sequence shown here is derived from an EMBL/GenBank/DDBJ whole genome shotgun (WGS) entry which is preliminary data.</text>
</comment>
<evidence type="ECO:0000313" key="3">
    <source>
        <dbReference type="Proteomes" id="UP001372338"/>
    </source>
</evidence>
<accession>A0AAN9E1L4</accession>
<feature type="region of interest" description="Disordered" evidence="1">
    <location>
        <begin position="375"/>
        <end position="440"/>
    </location>
</feature>
<evidence type="ECO:0000256" key="1">
    <source>
        <dbReference type="SAM" id="MobiDB-lite"/>
    </source>
</evidence>
<feature type="region of interest" description="Disordered" evidence="1">
    <location>
        <begin position="162"/>
        <end position="181"/>
    </location>
</feature>
<feature type="compositionally biased region" description="Polar residues" evidence="1">
    <location>
        <begin position="420"/>
        <end position="440"/>
    </location>
</feature>
<dbReference type="Proteomes" id="UP001372338">
    <property type="component" value="Unassembled WGS sequence"/>
</dbReference>
<name>A0AAN9E1L4_CROPI</name>
<feature type="compositionally biased region" description="Basic and acidic residues" evidence="1">
    <location>
        <begin position="265"/>
        <end position="286"/>
    </location>
</feature>
<evidence type="ECO:0000313" key="2">
    <source>
        <dbReference type="EMBL" id="KAK7243567.1"/>
    </source>
</evidence>